<dbReference type="AlphaFoldDB" id="A0A2R4VQC2"/>
<geneLocation type="plasmid" evidence="1 2">
    <name>pYZ1</name>
</geneLocation>
<dbReference type="Proteomes" id="UP000077405">
    <property type="component" value="Plasmid pYZ1"/>
</dbReference>
<name>A0A2R4VQC2_9PROT</name>
<evidence type="ECO:0000313" key="2">
    <source>
        <dbReference type="Proteomes" id="UP000077405"/>
    </source>
</evidence>
<organism evidence="1 2">
    <name type="scientific">Azospirillum humicireducens</name>
    <dbReference type="NCBI Taxonomy" id="1226968"/>
    <lineage>
        <taxon>Bacteria</taxon>
        <taxon>Pseudomonadati</taxon>
        <taxon>Pseudomonadota</taxon>
        <taxon>Alphaproteobacteria</taxon>
        <taxon>Rhodospirillales</taxon>
        <taxon>Azospirillaceae</taxon>
        <taxon>Azospirillum</taxon>
    </lineage>
</organism>
<dbReference type="EMBL" id="CP028902">
    <property type="protein sequence ID" value="AWB06626.1"/>
    <property type="molecule type" value="Genomic_DNA"/>
</dbReference>
<protein>
    <submittedName>
        <fullName evidence="1">Uncharacterized protein</fullName>
    </submittedName>
</protein>
<accession>A0A2R4VQC2</accession>
<proteinExistence type="predicted"/>
<keyword evidence="2" id="KW-1185">Reference proteome</keyword>
<gene>
    <name evidence="1" type="ORF">A6A40_16265</name>
</gene>
<evidence type="ECO:0000313" key="1">
    <source>
        <dbReference type="EMBL" id="AWB06626.1"/>
    </source>
</evidence>
<dbReference type="KEGG" id="ahu:A6A40_16265"/>
<reference evidence="1 2" key="1">
    <citation type="submission" date="2018-04" db="EMBL/GenBank/DDBJ databases">
        <title>Complete genome sequence of the nitrogen-fixing bacterium Azospirillum humicireducens type strain SgZ-5.</title>
        <authorList>
            <person name="Yu Z."/>
        </authorList>
    </citation>
    <scope>NUCLEOTIDE SEQUENCE [LARGE SCALE GENOMIC DNA]</scope>
    <source>
        <strain evidence="1 2">SgZ-5</strain>
        <plasmid evidence="1 2">pYZ1</plasmid>
    </source>
</reference>
<keyword evidence="1" id="KW-0614">Plasmid</keyword>
<sequence length="59" mass="6109">MATLTNPGVWVQLGCDVALRYRLCSHGDHAGLDQGAGAGVLEAVDDDTVLHGQPPGDHT</sequence>